<dbReference type="Proteomes" id="UP001359559">
    <property type="component" value="Unassembled WGS sequence"/>
</dbReference>
<proteinExistence type="predicted"/>
<feature type="compositionally biased region" description="Low complexity" evidence="1">
    <location>
        <begin position="49"/>
        <end position="68"/>
    </location>
</feature>
<reference evidence="2 3" key="1">
    <citation type="submission" date="2024-01" db="EMBL/GenBank/DDBJ databases">
        <title>The genomes of 5 underutilized Papilionoideae crops provide insights into root nodulation and disease resistance.</title>
        <authorList>
            <person name="Yuan L."/>
        </authorList>
    </citation>
    <scope>NUCLEOTIDE SEQUENCE [LARGE SCALE GENOMIC DNA]</scope>
    <source>
        <strain evidence="2">LY-2023</strain>
        <tissue evidence="2">Leaf</tissue>
    </source>
</reference>
<sequence length="68" mass="7368">MAVGKKNRIEKGGPSRNWRGRGTRNMSAVRDGRCCCAHPHPHPHPMTPFSSSFYSSSSSSTTTTTSTS</sequence>
<gene>
    <name evidence="2" type="ORF">RJT34_23343</name>
</gene>
<protein>
    <submittedName>
        <fullName evidence="2">Uncharacterized protein</fullName>
    </submittedName>
</protein>
<feature type="region of interest" description="Disordered" evidence="1">
    <location>
        <begin position="47"/>
        <end position="68"/>
    </location>
</feature>
<accession>A0AAN9FNP4</accession>
<evidence type="ECO:0000313" key="2">
    <source>
        <dbReference type="EMBL" id="KAK7278316.1"/>
    </source>
</evidence>
<keyword evidence="3" id="KW-1185">Reference proteome</keyword>
<comment type="caution">
    <text evidence="2">The sequence shown here is derived from an EMBL/GenBank/DDBJ whole genome shotgun (WGS) entry which is preliminary data.</text>
</comment>
<dbReference type="AlphaFoldDB" id="A0AAN9FNP4"/>
<organism evidence="2 3">
    <name type="scientific">Clitoria ternatea</name>
    <name type="common">Butterfly pea</name>
    <dbReference type="NCBI Taxonomy" id="43366"/>
    <lineage>
        <taxon>Eukaryota</taxon>
        <taxon>Viridiplantae</taxon>
        <taxon>Streptophyta</taxon>
        <taxon>Embryophyta</taxon>
        <taxon>Tracheophyta</taxon>
        <taxon>Spermatophyta</taxon>
        <taxon>Magnoliopsida</taxon>
        <taxon>eudicotyledons</taxon>
        <taxon>Gunneridae</taxon>
        <taxon>Pentapetalae</taxon>
        <taxon>rosids</taxon>
        <taxon>fabids</taxon>
        <taxon>Fabales</taxon>
        <taxon>Fabaceae</taxon>
        <taxon>Papilionoideae</taxon>
        <taxon>50 kb inversion clade</taxon>
        <taxon>NPAAA clade</taxon>
        <taxon>indigoferoid/millettioid clade</taxon>
        <taxon>Phaseoleae</taxon>
        <taxon>Clitoria</taxon>
    </lineage>
</organism>
<feature type="region of interest" description="Disordered" evidence="1">
    <location>
        <begin position="1"/>
        <end position="26"/>
    </location>
</feature>
<evidence type="ECO:0000313" key="3">
    <source>
        <dbReference type="Proteomes" id="UP001359559"/>
    </source>
</evidence>
<evidence type="ECO:0000256" key="1">
    <source>
        <dbReference type="SAM" id="MobiDB-lite"/>
    </source>
</evidence>
<dbReference type="EMBL" id="JAYKXN010000006">
    <property type="protein sequence ID" value="KAK7278316.1"/>
    <property type="molecule type" value="Genomic_DNA"/>
</dbReference>
<name>A0AAN9FNP4_CLITE</name>